<dbReference type="Pfam" id="PF00664">
    <property type="entry name" value="ABC_membrane"/>
    <property type="match status" value="1"/>
</dbReference>
<dbReference type="PANTHER" id="PTHR43394">
    <property type="entry name" value="ATP-DEPENDENT PERMEASE MDL1, MITOCHONDRIAL"/>
    <property type="match status" value="1"/>
</dbReference>
<dbReference type="PROSITE" id="PS00211">
    <property type="entry name" value="ABC_TRANSPORTER_1"/>
    <property type="match status" value="1"/>
</dbReference>
<keyword evidence="4 9" id="KW-0812">Transmembrane</keyword>
<dbReference type="InterPro" id="IPR039421">
    <property type="entry name" value="Type_1_exporter"/>
</dbReference>
<evidence type="ECO:0000259" key="10">
    <source>
        <dbReference type="PROSITE" id="PS50893"/>
    </source>
</evidence>
<dbReference type="Gene3D" id="1.20.1560.10">
    <property type="entry name" value="ABC transporter type 1, transmembrane domain"/>
    <property type="match status" value="1"/>
</dbReference>
<evidence type="ECO:0000313" key="13">
    <source>
        <dbReference type="Proteomes" id="UP000824132"/>
    </source>
</evidence>
<dbReference type="InterPro" id="IPR003593">
    <property type="entry name" value="AAA+_ATPase"/>
</dbReference>
<dbReference type="InterPro" id="IPR011527">
    <property type="entry name" value="ABC1_TM_dom"/>
</dbReference>
<dbReference type="SMART" id="SM00382">
    <property type="entry name" value="AAA"/>
    <property type="match status" value="1"/>
</dbReference>
<dbReference type="PROSITE" id="PS50929">
    <property type="entry name" value="ABC_TM1F"/>
    <property type="match status" value="1"/>
</dbReference>
<sequence>MLRILKTLKAREWLYAVLGVGFIVLQVFLDLTMPDYMSTITELAVSGAASGMAEIWKNGGLMLACAFGSALSSAVVGFFAARIAAAVAFRLRGRVFDKVESFSMEEINKFSTASLITRTTNDITQVQMVISMGLQVVVKAPILAVWAIVKILNNNWQWSVATACAVIVMVLMMLVLLIAVFPKFRRVQKLTDNLNAVTRENLTGVRVVRAYNAEEYQEKKFEKANGELTKTQLFTSRAMAILSPVMTIVMSGLTLAIYWIGAYLIGDLPTGAERASLFGQMTAFSGYAMQVVMAFMMLAMIFIILPRAMVSVKRIGEVLDTEATIKDGTLTAAPEGSPVGTVEFRNVSFKYPDASEYVLHDMSFKAERGQTVAFIGSTGSGKSTAINLVPRFYDATEGEVLVDGVNVKEYTLAALHDKIGYVPQRAVMFSGTVESNVAYGEKEGLEFDREKVREAVRIAQGKDFVEKMEGDYSAHIAQGGTNVSGGQKQRLAIARAVCREPEIYIFDDSFSALDYKTDKMLRKALREETANATSLIVAQRIGTIRDADLIVVLDEGNVVGKGTHEELLKTCDVYREIALSQLSEEELGEDIMKEVRTK</sequence>
<evidence type="ECO:0000256" key="8">
    <source>
        <dbReference type="ARBA" id="ARBA00023136"/>
    </source>
</evidence>
<evidence type="ECO:0000259" key="11">
    <source>
        <dbReference type="PROSITE" id="PS50929"/>
    </source>
</evidence>
<name>A0A9D2D047_9FIRM</name>
<organism evidence="12 13">
    <name type="scientific">Candidatus Borkfalkia avistercoris</name>
    <dbReference type="NCBI Taxonomy" id="2838504"/>
    <lineage>
        <taxon>Bacteria</taxon>
        <taxon>Bacillati</taxon>
        <taxon>Bacillota</taxon>
        <taxon>Clostridia</taxon>
        <taxon>Christensenellales</taxon>
        <taxon>Christensenellaceae</taxon>
        <taxon>Candidatus Borkfalkia</taxon>
    </lineage>
</organism>
<feature type="domain" description="ABC transporter" evidence="10">
    <location>
        <begin position="342"/>
        <end position="580"/>
    </location>
</feature>
<feature type="transmembrane region" description="Helical" evidence="9">
    <location>
        <begin position="158"/>
        <end position="181"/>
    </location>
</feature>
<gene>
    <name evidence="12" type="ORF">H9727_07060</name>
</gene>
<dbReference type="AlphaFoldDB" id="A0A9D2D047"/>
<comment type="subcellular location">
    <subcellularLocation>
        <location evidence="1">Cell membrane</location>
        <topology evidence="1">Multi-pass membrane protein</topology>
    </subcellularLocation>
</comment>
<keyword evidence="5" id="KW-0547">Nucleotide-binding</keyword>
<dbReference type="CDD" id="cd18548">
    <property type="entry name" value="ABC_6TM_Tm287_like"/>
    <property type="match status" value="1"/>
</dbReference>
<evidence type="ECO:0000256" key="7">
    <source>
        <dbReference type="ARBA" id="ARBA00022989"/>
    </source>
</evidence>
<proteinExistence type="predicted"/>
<evidence type="ECO:0000256" key="4">
    <source>
        <dbReference type="ARBA" id="ARBA00022692"/>
    </source>
</evidence>
<dbReference type="SUPFAM" id="SSF90123">
    <property type="entry name" value="ABC transporter transmembrane region"/>
    <property type="match status" value="1"/>
</dbReference>
<feature type="domain" description="ABC transmembrane type-1" evidence="11">
    <location>
        <begin position="17"/>
        <end position="307"/>
    </location>
</feature>
<evidence type="ECO:0000256" key="2">
    <source>
        <dbReference type="ARBA" id="ARBA00022448"/>
    </source>
</evidence>
<dbReference type="SUPFAM" id="SSF52540">
    <property type="entry name" value="P-loop containing nucleoside triphosphate hydrolases"/>
    <property type="match status" value="1"/>
</dbReference>
<dbReference type="InterPro" id="IPR017871">
    <property type="entry name" value="ABC_transporter-like_CS"/>
</dbReference>
<keyword evidence="8 9" id="KW-0472">Membrane</keyword>
<dbReference type="Pfam" id="PF00005">
    <property type="entry name" value="ABC_tran"/>
    <property type="match status" value="1"/>
</dbReference>
<feature type="transmembrane region" description="Helical" evidence="9">
    <location>
        <begin position="61"/>
        <end position="89"/>
    </location>
</feature>
<feature type="transmembrane region" description="Helical" evidence="9">
    <location>
        <begin position="240"/>
        <end position="264"/>
    </location>
</feature>
<reference evidence="12" key="2">
    <citation type="submission" date="2021-04" db="EMBL/GenBank/DDBJ databases">
        <authorList>
            <person name="Gilroy R."/>
        </authorList>
    </citation>
    <scope>NUCLEOTIDE SEQUENCE</scope>
    <source>
        <strain evidence="12">CHK187-5294</strain>
    </source>
</reference>
<dbReference type="InterPro" id="IPR036640">
    <property type="entry name" value="ABC1_TM_sf"/>
</dbReference>
<dbReference type="InterPro" id="IPR027417">
    <property type="entry name" value="P-loop_NTPase"/>
</dbReference>
<keyword evidence="3" id="KW-1003">Cell membrane</keyword>
<reference evidence="12" key="1">
    <citation type="journal article" date="2021" name="PeerJ">
        <title>Extensive microbial diversity within the chicken gut microbiome revealed by metagenomics and culture.</title>
        <authorList>
            <person name="Gilroy R."/>
            <person name="Ravi A."/>
            <person name="Getino M."/>
            <person name="Pursley I."/>
            <person name="Horton D.L."/>
            <person name="Alikhan N.F."/>
            <person name="Baker D."/>
            <person name="Gharbi K."/>
            <person name="Hall N."/>
            <person name="Watson M."/>
            <person name="Adriaenssens E.M."/>
            <person name="Foster-Nyarko E."/>
            <person name="Jarju S."/>
            <person name="Secka A."/>
            <person name="Antonio M."/>
            <person name="Oren A."/>
            <person name="Chaudhuri R.R."/>
            <person name="La Ragione R."/>
            <person name="Hildebrand F."/>
            <person name="Pallen M.J."/>
        </authorList>
    </citation>
    <scope>NUCLEOTIDE SEQUENCE</scope>
    <source>
        <strain evidence="12">CHK187-5294</strain>
    </source>
</reference>
<dbReference type="GO" id="GO:0005524">
    <property type="term" value="F:ATP binding"/>
    <property type="evidence" value="ECO:0007669"/>
    <property type="project" value="UniProtKB-KW"/>
</dbReference>
<dbReference type="InterPro" id="IPR003439">
    <property type="entry name" value="ABC_transporter-like_ATP-bd"/>
</dbReference>
<dbReference type="PANTHER" id="PTHR43394:SF1">
    <property type="entry name" value="ATP-BINDING CASSETTE SUB-FAMILY B MEMBER 10, MITOCHONDRIAL"/>
    <property type="match status" value="1"/>
</dbReference>
<keyword evidence="7 9" id="KW-1133">Transmembrane helix</keyword>
<dbReference type="Gene3D" id="3.40.50.300">
    <property type="entry name" value="P-loop containing nucleotide triphosphate hydrolases"/>
    <property type="match status" value="1"/>
</dbReference>
<dbReference type="Proteomes" id="UP000824132">
    <property type="component" value="Unassembled WGS sequence"/>
</dbReference>
<accession>A0A9D2D047</accession>
<evidence type="ECO:0000256" key="6">
    <source>
        <dbReference type="ARBA" id="ARBA00022840"/>
    </source>
</evidence>
<keyword evidence="6 12" id="KW-0067">ATP-binding</keyword>
<evidence type="ECO:0000313" key="12">
    <source>
        <dbReference type="EMBL" id="HIZ04029.1"/>
    </source>
</evidence>
<comment type="caution">
    <text evidence="12">The sequence shown here is derived from an EMBL/GenBank/DDBJ whole genome shotgun (WGS) entry which is preliminary data.</text>
</comment>
<evidence type="ECO:0000256" key="5">
    <source>
        <dbReference type="ARBA" id="ARBA00022741"/>
    </source>
</evidence>
<dbReference type="EMBL" id="DXCL01000042">
    <property type="protein sequence ID" value="HIZ04029.1"/>
    <property type="molecule type" value="Genomic_DNA"/>
</dbReference>
<dbReference type="GO" id="GO:0015421">
    <property type="term" value="F:ABC-type oligopeptide transporter activity"/>
    <property type="evidence" value="ECO:0007669"/>
    <property type="project" value="TreeGrafter"/>
</dbReference>
<evidence type="ECO:0000256" key="1">
    <source>
        <dbReference type="ARBA" id="ARBA00004651"/>
    </source>
</evidence>
<dbReference type="FunFam" id="3.40.50.300:FF:000854">
    <property type="entry name" value="Multidrug ABC transporter ATP-binding protein"/>
    <property type="match status" value="1"/>
</dbReference>
<keyword evidence="2" id="KW-0813">Transport</keyword>
<dbReference type="GO" id="GO:0016887">
    <property type="term" value="F:ATP hydrolysis activity"/>
    <property type="evidence" value="ECO:0007669"/>
    <property type="project" value="InterPro"/>
</dbReference>
<feature type="transmembrane region" description="Helical" evidence="9">
    <location>
        <begin position="284"/>
        <end position="305"/>
    </location>
</feature>
<feature type="transmembrane region" description="Helical" evidence="9">
    <location>
        <begin position="128"/>
        <end position="152"/>
    </location>
</feature>
<evidence type="ECO:0000256" key="9">
    <source>
        <dbReference type="SAM" id="Phobius"/>
    </source>
</evidence>
<feature type="transmembrane region" description="Helical" evidence="9">
    <location>
        <begin position="12"/>
        <end position="29"/>
    </location>
</feature>
<dbReference type="PROSITE" id="PS50893">
    <property type="entry name" value="ABC_TRANSPORTER_2"/>
    <property type="match status" value="1"/>
</dbReference>
<protein>
    <submittedName>
        <fullName evidence="12">ABC transporter ATP-binding protein/permease</fullName>
    </submittedName>
</protein>
<evidence type="ECO:0000256" key="3">
    <source>
        <dbReference type="ARBA" id="ARBA00022475"/>
    </source>
</evidence>
<dbReference type="GO" id="GO:0005886">
    <property type="term" value="C:plasma membrane"/>
    <property type="evidence" value="ECO:0007669"/>
    <property type="project" value="UniProtKB-SubCell"/>
</dbReference>